<feature type="binding site" description="axial binding residue" evidence="14">
    <location>
        <position position="432"/>
    </location>
    <ligand>
        <name>heme</name>
        <dbReference type="ChEBI" id="CHEBI:30413"/>
    </ligand>
    <ligandPart>
        <name>Fe</name>
        <dbReference type="ChEBI" id="CHEBI:18248"/>
    </ligandPart>
</feature>
<comment type="caution">
    <text evidence="17">The sequence shown here is derived from an EMBL/GenBank/DDBJ whole genome shotgun (WGS) entry which is preliminary data.</text>
</comment>
<dbReference type="SUPFAM" id="SSF48264">
    <property type="entry name" value="Cytochrome P450"/>
    <property type="match status" value="1"/>
</dbReference>
<reference evidence="17 18" key="1">
    <citation type="journal article" date="2024" name="J Genomics">
        <title>Draft genome sequencing and assembly of Favolaschia claudopus CIRM-BRFM 2984 isolated from oak limbs.</title>
        <authorList>
            <person name="Navarro D."/>
            <person name="Drula E."/>
            <person name="Chaduli D."/>
            <person name="Cazenave R."/>
            <person name="Ahrendt S."/>
            <person name="Wang J."/>
            <person name="Lipzen A."/>
            <person name="Daum C."/>
            <person name="Barry K."/>
            <person name="Grigoriev I.V."/>
            <person name="Favel A."/>
            <person name="Rosso M.N."/>
            <person name="Martin F."/>
        </authorList>
    </citation>
    <scope>NUCLEOTIDE SEQUENCE [LARGE SCALE GENOMIC DNA]</scope>
    <source>
        <strain evidence="17 18">CIRM-BRFM 2984</strain>
    </source>
</reference>
<keyword evidence="9 15" id="KW-0560">Oxidoreductase</keyword>
<dbReference type="GO" id="GO:0016705">
    <property type="term" value="F:oxidoreductase activity, acting on paired donors, with incorporation or reduction of molecular oxygen"/>
    <property type="evidence" value="ECO:0007669"/>
    <property type="project" value="InterPro"/>
</dbReference>
<dbReference type="EMBL" id="JAWWNJ010000013">
    <property type="protein sequence ID" value="KAK7042121.1"/>
    <property type="molecule type" value="Genomic_DNA"/>
</dbReference>
<keyword evidence="7 14" id="KW-0479">Metal-binding</keyword>
<dbReference type="PANTHER" id="PTHR46300">
    <property type="entry name" value="P450, PUTATIVE (EUROFUNG)-RELATED-RELATED"/>
    <property type="match status" value="1"/>
</dbReference>
<dbReference type="Proteomes" id="UP001362999">
    <property type="component" value="Unassembled WGS sequence"/>
</dbReference>
<evidence type="ECO:0000256" key="3">
    <source>
        <dbReference type="ARBA" id="ARBA00005179"/>
    </source>
</evidence>
<dbReference type="GO" id="GO:0005506">
    <property type="term" value="F:iron ion binding"/>
    <property type="evidence" value="ECO:0007669"/>
    <property type="project" value="InterPro"/>
</dbReference>
<keyword evidence="6" id="KW-0812">Transmembrane</keyword>
<evidence type="ECO:0000256" key="9">
    <source>
        <dbReference type="ARBA" id="ARBA00023002"/>
    </source>
</evidence>
<organism evidence="17 18">
    <name type="scientific">Favolaschia claudopus</name>
    <dbReference type="NCBI Taxonomy" id="2862362"/>
    <lineage>
        <taxon>Eukaryota</taxon>
        <taxon>Fungi</taxon>
        <taxon>Dikarya</taxon>
        <taxon>Basidiomycota</taxon>
        <taxon>Agaricomycotina</taxon>
        <taxon>Agaricomycetes</taxon>
        <taxon>Agaricomycetidae</taxon>
        <taxon>Agaricales</taxon>
        <taxon>Marasmiineae</taxon>
        <taxon>Mycenaceae</taxon>
        <taxon>Favolaschia</taxon>
    </lineage>
</organism>
<dbReference type="InterPro" id="IPR001128">
    <property type="entry name" value="Cyt_P450"/>
</dbReference>
<dbReference type="PRINTS" id="PR00385">
    <property type="entry name" value="P450"/>
</dbReference>
<dbReference type="InterPro" id="IPR002401">
    <property type="entry name" value="Cyt_P450_E_grp-I"/>
</dbReference>
<evidence type="ECO:0000256" key="6">
    <source>
        <dbReference type="ARBA" id="ARBA00022692"/>
    </source>
</evidence>
<dbReference type="GO" id="GO:0016020">
    <property type="term" value="C:membrane"/>
    <property type="evidence" value="ECO:0007669"/>
    <property type="project" value="UniProtKB-SubCell"/>
</dbReference>
<dbReference type="Pfam" id="PF00067">
    <property type="entry name" value="p450"/>
    <property type="match status" value="1"/>
</dbReference>
<feature type="signal peptide" evidence="16">
    <location>
        <begin position="1"/>
        <end position="20"/>
    </location>
</feature>
<dbReference type="GO" id="GO:0004497">
    <property type="term" value="F:monooxygenase activity"/>
    <property type="evidence" value="ECO:0007669"/>
    <property type="project" value="UniProtKB-KW"/>
</dbReference>
<dbReference type="GO" id="GO:0020037">
    <property type="term" value="F:heme binding"/>
    <property type="evidence" value="ECO:0007669"/>
    <property type="project" value="InterPro"/>
</dbReference>
<keyword evidence="11 15" id="KW-0503">Monooxygenase</keyword>
<protein>
    <submittedName>
        <fullName evidence="17">Cytochrome P450</fullName>
    </submittedName>
</protein>
<keyword evidence="13" id="KW-0325">Glycoprotein</keyword>
<keyword evidence="12" id="KW-0472">Membrane</keyword>
<dbReference type="InterPro" id="IPR036396">
    <property type="entry name" value="Cyt_P450_sf"/>
</dbReference>
<evidence type="ECO:0000256" key="1">
    <source>
        <dbReference type="ARBA" id="ARBA00001971"/>
    </source>
</evidence>
<keyword evidence="18" id="KW-1185">Reference proteome</keyword>
<evidence type="ECO:0000313" key="17">
    <source>
        <dbReference type="EMBL" id="KAK7042121.1"/>
    </source>
</evidence>
<keyword evidence="5 14" id="KW-0349">Heme</keyword>
<accession>A0AAW0CPQ5</accession>
<evidence type="ECO:0000256" key="10">
    <source>
        <dbReference type="ARBA" id="ARBA00023004"/>
    </source>
</evidence>
<evidence type="ECO:0000256" key="14">
    <source>
        <dbReference type="PIRSR" id="PIRSR602401-1"/>
    </source>
</evidence>
<dbReference type="PRINTS" id="PR00463">
    <property type="entry name" value="EP450I"/>
</dbReference>
<evidence type="ECO:0000256" key="4">
    <source>
        <dbReference type="ARBA" id="ARBA00010617"/>
    </source>
</evidence>
<evidence type="ECO:0000256" key="5">
    <source>
        <dbReference type="ARBA" id="ARBA00022617"/>
    </source>
</evidence>
<proteinExistence type="inferred from homology"/>
<gene>
    <name evidence="17" type="ORF">R3P38DRAFT_3178706</name>
</gene>
<evidence type="ECO:0000313" key="18">
    <source>
        <dbReference type="Proteomes" id="UP001362999"/>
    </source>
</evidence>
<dbReference type="CDD" id="cd11065">
    <property type="entry name" value="CYP64-like"/>
    <property type="match status" value="1"/>
</dbReference>
<keyword evidence="10 14" id="KW-0408">Iron</keyword>
<evidence type="ECO:0000256" key="16">
    <source>
        <dbReference type="SAM" id="SignalP"/>
    </source>
</evidence>
<dbReference type="InterPro" id="IPR050364">
    <property type="entry name" value="Cytochrome_P450_fung"/>
</dbReference>
<dbReference type="Gene3D" id="1.10.630.10">
    <property type="entry name" value="Cytochrome P450"/>
    <property type="match status" value="1"/>
</dbReference>
<evidence type="ECO:0000256" key="13">
    <source>
        <dbReference type="ARBA" id="ARBA00023180"/>
    </source>
</evidence>
<evidence type="ECO:0000256" key="8">
    <source>
        <dbReference type="ARBA" id="ARBA00022989"/>
    </source>
</evidence>
<keyword evidence="8" id="KW-1133">Transmembrane helix</keyword>
<feature type="chain" id="PRO_5043866647" evidence="16">
    <location>
        <begin position="21"/>
        <end position="539"/>
    </location>
</feature>
<comment type="similarity">
    <text evidence="4 15">Belongs to the cytochrome P450 family.</text>
</comment>
<keyword evidence="16" id="KW-0732">Signal</keyword>
<evidence type="ECO:0000256" key="12">
    <source>
        <dbReference type="ARBA" id="ARBA00023136"/>
    </source>
</evidence>
<comment type="cofactor">
    <cofactor evidence="1 14">
        <name>heme</name>
        <dbReference type="ChEBI" id="CHEBI:30413"/>
    </cofactor>
</comment>
<dbReference type="PANTHER" id="PTHR46300:SF2">
    <property type="entry name" value="CYTOCHROME P450 MONOOXYGENASE ALNH-RELATED"/>
    <property type="match status" value="1"/>
</dbReference>
<comment type="subcellular location">
    <subcellularLocation>
        <location evidence="2">Membrane</location>
        <topology evidence="2">Single-pass membrane protein</topology>
    </subcellularLocation>
</comment>
<evidence type="ECO:0000256" key="2">
    <source>
        <dbReference type="ARBA" id="ARBA00004167"/>
    </source>
</evidence>
<dbReference type="AlphaFoldDB" id="A0AAW0CPQ5"/>
<evidence type="ECO:0000256" key="7">
    <source>
        <dbReference type="ARBA" id="ARBA00022723"/>
    </source>
</evidence>
<name>A0AAW0CPQ5_9AGAR</name>
<dbReference type="PROSITE" id="PS00086">
    <property type="entry name" value="CYTOCHROME_P450"/>
    <property type="match status" value="1"/>
</dbReference>
<dbReference type="InterPro" id="IPR017972">
    <property type="entry name" value="Cyt_P450_CS"/>
</dbReference>
<evidence type="ECO:0000256" key="15">
    <source>
        <dbReference type="RuleBase" id="RU000461"/>
    </source>
</evidence>
<comment type="pathway">
    <text evidence="3">Secondary metabolite biosynthesis.</text>
</comment>
<evidence type="ECO:0000256" key="11">
    <source>
        <dbReference type="ARBA" id="ARBA00023033"/>
    </source>
</evidence>
<sequence length="539" mass="60136">MLALILLAGTLVYILRKYGAREKGLPPGPPTIPILGNAHLFPTEFPQLKFTEWARKYGGLYSLKIGAGTVVIVTDAAIAKELLDKRGAATADRPSTHIGDLTTGGKLITVARYGETYKTLRKSANVILTAQATKQHLPIQQAEAVQLLHDFIQSPESFFTAISRYSYSVIHSVLYGKRVSRYDNEEMKQFNHIVRSFNILMAPGGAPPVDLIPVLKYIPERFAPWKTESRRIKNLQHKHYWTMLNDAKDRMLRGEGHGCCMEQVFKHQEELGMSDELTKFLGSALQETGAETTSSFLQGLVLALVAHPEAQKKAQEEIDSIVGAQRMPTLDDLNSLPYVRALILEAHRFRPVVPLGLPHAAISTQEYEGYMIPEGATIFVNVWGIFHDPDLFEEPEKFRPERYVLTENGTKPGVDGSALRHTLPFGFGRRICPGMIHFPKNLHWNINTMNLLWAFEFLPAVDANGISIPVDTWAYSKGIASAPLPFCCRIIPRSEAKIKIIQSEFVEAAATLSKFEVDLSEADKEYLRKARGNQAAEGS</sequence>